<dbReference type="RefSeq" id="WP_092267477.1">
    <property type="nucleotide sequence ID" value="NZ_FORT01000003.1"/>
</dbReference>
<name>A0A1I3QQB6_9BACL</name>
<dbReference type="STRING" id="1884381.SAMN05518846_103121"/>
<dbReference type="Pfam" id="PF12867">
    <property type="entry name" value="DinB_2"/>
    <property type="match status" value="1"/>
</dbReference>
<dbReference type="EMBL" id="FORT01000003">
    <property type="protein sequence ID" value="SFJ35990.1"/>
    <property type="molecule type" value="Genomic_DNA"/>
</dbReference>
<evidence type="ECO:0000313" key="2">
    <source>
        <dbReference type="EMBL" id="SFJ35990.1"/>
    </source>
</evidence>
<reference evidence="3" key="1">
    <citation type="submission" date="2016-10" db="EMBL/GenBank/DDBJ databases">
        <authorList>
            <person name="Varghese N."/>
            <person name="Submissions S."/>
        </authorList>
    </citation>
    <scope>NUCLEOTIDE SEQUENCE [LARGE SCALE GENOMIC DNA]</scope>
    <source>
        <strain evidence="3">OK042</strain>
    </source>
</reference>
<evidence type="ECO:0000259" key="1">
    <source>
        <dbReference type="Pfam" id="PF12867"/>
    </source>
</evidence>
<dbReference type="InterPro" id="IPR024775">
    <property type="entry name" value="DinB-like"/>
</dbReference>
<feature type="domain" description="DinB-like" evidence="1">
    <location>
        <begin position="9"/>
        <end position="141"/>
    </location>
</feature>
<accession>A0A1I3QQB6</accession>
<dbReference type="Gene3D" id="1.20.120.450">
    <property type="entry name" value="dinb family like domain"/>
    <property type="match status" value="1"/>
</dbReference>
<gene>
    <name evidence="2" type="ORF">SAMN05518846_103121</name>
</gene>
<dbReference type="InterPro" id="IPR034660">
    <property type="entry name" value="DinB/YfiT-like"/>
</dbReference>
<keyword evidence="3" id="KW-1185">Reference proteome</keyword>
<dbReference type="Proteomes" id="UP000198915">
    <property type="component" value="Unassembled WGS sequence"/>
</dbReference>
<proteinExistence type="predicted"/>
<organism evidence="2 3">
    <name type="scientific">Brevibacillus centrosporus</name>
    <dbReference type="NCBI Taxonomy" id="54910"/>
    <lineage>
        <taxon>Bacteria</taxon>
        <taxon>Bacillati</taxon>
        <taxon>Bacillota</taxon>
        <taxon>Bacilli</taxon>
        <taxon>Bacillales</taxon>
        <taxon>Paenibacillaceae</taxon>
        <taxon>Brevibacillus</taxon>
    </lineage>
</organism>
<dbReference type="AlphaFoldDB" id="A0A1I3QQB6"/>
<sequence length="151" mass="16905">MFEQTLLPALKTARSRYMDVLVNLEEKELVWKLAPGSNSIGFLIHHIAEVEYRFCMMFFQRPLPDGLTLATIGNVKDEGIYTELAPLHVIREASFAHLLDSLSSLPEEAWDIPCVAPIGTLTPRQALGRLIYHNGYHAGQIGLIRKYGGAQ</sequence>
<evidence type="ECO:0000313" key="3">
    <source>
        <dbReference type="Proteomes" id="UP000198915"/>
    </source>
</evidence>
<protein>
    <submittedName>
        <fullName evidence="2">Uncharacterized damage-inducible protein DinB (Forms a four-helix bundle)</fullName>
    </submittedName>
</protein>
<dbReference type="SUPFAM" id="SSF109854">
    <property type="entry name" value="DinB/YfiT-like putative metalloenzymes"/>
    <property type="match status" value="1"/>
</dbReference>